<keyword evidence="9" id="KW-0645">Protease</keyword>
<dbReference type="EC" id="3.4.21.105" evidence="9"/>
<evidence type="ECO:0000313" key="9">
    <source>
        <dbReference type="EMBL" id="SQA77156.1"/>
    </source>
</evidence>
<evidence type="ECO:0000256" key="7">
    <source>
        <dbReference type="SAM" id="Phobius"/>
    </source>
</evidence>
<feature type="transmembrane region" description="Helical" evidence="7">
    <location>
        <begin position="160"/>
        <end position="181"/>
    </location>
</feature>
<keyword evidence="4 9" id="KW-0378">Hydrolase</keyword>
<feature type="transmembrane region" description="Helical" evidence="7">
    <location>
        <begin position="55"/>
        <end position="79"/>
    </location>
</feature>
<dbReference type="RefSeq" id="WP_128090746.1">
    <property type="nucleotide sequence ID" value="NZ_UARG01000017.1"/>
</dbReference>
<dbReference type="GO" id="GO:0016020">
    <property type="term" value="C:membrane"/>
    <property type="evidence" value="ECO:0007669"/>
    <property type="project" value="UniProtKB-SubCell"/>
</dbReference>
<evidence type="ECO:0000256" key="2">
    <source>
        <dbReference type="ARBA" id="ARBA00009045"/>
    </source>
</evidence>
<feature type="domain" description="Peptidase S54 rhomboid" evidence="8">
    <location>
        <begin position="50"/>
        <end position="243"/>
    </location>
</feature>
<dbReference type="InterPro" id="IPR050925">
    <property type="entry name" value="Rhomboid_protease_S54"/>
</dbReference>
<protein>
    <submittedName>
        <fullName evidence="9">Rhomboid protease AarA</fullName>
        <ecNumber evidence="9">3.4.21.105</ecNumber>
    </submittedName>
</protein>
<evidence type="ECO:0000259" key="8">
    <source>
        <dbReference type="Pfam" id="PF01694"/>
    </source>
</evidence>
<dbReference type="Gene3D" id="1.20.1540.10">
    <property type="entry name" value="Rhomboid-like"/>
    <property type="match status" value="1"/>
</dbReference>
<keyword evidence="5 7" id="KW-1133">Transmembrane helix</keyword>
<comment type="similarity">
    <text evidence="2">Belongs to the peptidase S54 family.</text>
</comment>
<feature type="transmembrane region" description="Helical" evidence="7">
    <location>
        <begin position="91"/>
        <end position="114"/>
    </location>
</feature>
<evidence type="ECO:0000256" key="4">
    <source>
        <dbReference type="ARBA" id="ARBA00022801"/>
    </source>
</evidence>
<gene>
    <name evidence="9" type="primary">aarA</name>
    <name evidence="9" type="ORF">NCTC11546_00358</name>
</gene>
<dbReference type="Proteomes" id="UP000249891">
    <property type="component" value="Unassembled WGS sequence"/>
</dbReference>
<sequence>MDRISKTVLHLIIINTIVLILTALNEKGLFLPQINIVGTFALHYFENPNFHWWQYISYMFMHADFTHLLFNMYALWAFGTPLENIWGRNKFLFFYFSCGVGAALLHTGVNYYYVHHTLDALGSMGVTMEDLINTVNTNSYPRVWTEVASVDAINNMGSTFASTTVGASGAIYGILVAFGMFFPDAKLMLFFIPYPIAARYFIPLLVALDLIMGFVGGITIFGGNIAHFAHVGGALIGFLIMLYWKKHNFDKNRWDRRL</sequence>
<dbReference type="InterPro" id="IPR022764">
    <property type="entry name" value="Peptidase_S54_rhomboid_dom"/>
</dbReference>
<evidence type="ECO:0000256" key="6">
    <source>
        <dbReference type="ARBA" id="ARBA00023136"/>
    </source>
</evidence>
<dbReference type="GO" id="GO:0006508">
    <property type="term" value="P:proteolysis"/>
    <property type="evidence" value="ECO:0007669"/>
    <property type="project" value="UniProtKB-KW"/>
</dbReference>
<name>A0A2X2R7Q9_CAPOC</name>
<feature type="transmembrane region" description="Helical" evidence="7">
    <location>
        <begin position="201"/>
        <end position="221"/>
    </location>
</feature>
<reference evidence="9 10" key="1">
    <citation type="submission" date="2018-06" db="EMBL/GenBank/DDBJ databases">
        <authorList>
            <consortium name="Pathogen Informatics"/>
            <person name="Doyle S."/>
        </authorList>
    </citation>
    <scope>NUCLEOTIDE SEQUENCE [LARGE SCALE GENOMIC DNA]</scope>
    <source>
        <strain evidence="9 10">NCTC11546</strain>
    </source>
</reference>
<dbReference type="SUPFAM" id="SSF144091">
    <property type="entry name" value="Rhomboid-like"/>
    <property type="match status" value="1"/>
</dbReference>
<evidence type="ECO:0000256" key="3">
    <source>
        <dbReference type="ARBA" id="ARBA00022692"/>
    </source>
</evidence>
<organism evidence="9 10">
    <name type="scientific">Capnocytophaga ochracea</name>
    <dbReference type="NCBI Taxonomy" id="1018"/>
    <lineage>
        <taxon>Bacteria</taxon>
        <taxon>Pseudomonadati</taxon>
        <taxon>Bacteroidota</taxon>
        <taxon>Flavobacteriia</taxon>
        <taxon>Flavobacteriales</taxon>
        <taxon>Flavobacteriaceae</taxon>
        <taxon>Capnocytophaga</taxon>
    </lineage>
</organism>
<evidence type="ECO:0000313" key="10">
    <source>
        <dbReference type="Proteomes" id="UP000249891"/>
    </source>
</evidence>
<dbReference type="PANTHER" id="PTHR43731">
    <property type="entry name" value="RHOMBOID PROTEASE"/>
    <property type="match status" value="1"/>
</dbReference>
<keyword evidence="6 7" id="KW-0472">Membrane</keyword>
<proteinExistence type="inferred from homology"/>
<dbReference type="PANTHER" id="PTHR43731:SF14">
    <property type="entry name" value="PRESENILIN-ASSOCIATED RHOMBOID-LIKE PROTEIN, MITOCHONDRIAL"/>
    <property type="match status" value="1"/>
</dbReference>
<keyword evidence="3 7" id="KW-0812">Transmembrane</keyword>
<dbReference type="InterPro" id="IPR035952">
    <property type="entry name" value="Rhomboid-like_sf"/>
</dbReference>
<feature type="transmembrane region" description="Helical" evidence="7">
    <location>
        <begin position="7"/>
        <end position="24"/>
    </location>
</feature>
<dbReference type="GO" id="GO:0004252">
    <property type="term" value="F:serine-type endopeptidase activity"/>
    <property type="evidence" value="ECO:0007669"/>
    <property type="project" value="InterPro"/>
</dbReference>
<accession>A0A2X2R7Q9</accession>
<evidence type="ECO:0000256" key="5">
    <source>
        <dbReference type="ARBA" id="ARBA00022989"/>
    </source>
</evidence>
<dbReference type="AlphaFoldDB" id="A0A2X2R7Q9"/>
<dbReference type="Pfam" id="PF01694">
    <property type="entry name" value="Rhomboid"/>
    <property type="match status" value="1"/>
</dbReference>
<feature type="transmembrane region" description="Helical" evidence="7">
    <location>
        <begin position="227"/>
        <end position="244"/>
    </location>
</feature>
<comment type="subcellular location">
    <subcellularLocation>
        <location evidence="1">Membrane</location>
        <topology evidence="1">Multi-pass membrane protein</topology>
    </subcellularLocation>
</comment>
<evidence type="ECO:0000256" key="1">
    <source>
        <dbReference type="ARBA" id="ARBA00004141"/>
    </source>
</evidence>
<dbReference type="EMBL" id="UARG01000017">
    <property type="protein sequence ID" value="SQA77156.1"/>
    <property type="molecule type" value="Genomic_DNA"/>
</dbReference>